<dbReference type="InterPro" id="IPR051447">
    <property type="entry name" value="Lipoprotein-release_system"/>
</dbReference>
<evidence type="ECO:0000313" key="10">
    <source>
        <dbReference type="Proteomes" id="UP000618733"/>
    </source>
</evidence>
<dbReference type="PANTHER" id="PTHR30489">
    <property type="entry name" value="LIPOPROTEIN-RELEASING SYSTEM TRANSMEMBRANE PROTEIN LOLE"/>
    <property type="match status" value="1"/>
</dbReference>
<feature type="transmembrane region" description="Helical" evidence="7">
    <location>
        <begin position="224"/>
        <end position="247"/>
    </location>
</feature>
<sequence length="460" mass="46973">MTGAARDHGATIVVSALASAFSVALILLTSVMSAAMDAQGLEGGTFRVLLLIVSGLFILIALYVGAIVTANTFATVIAGRTRQIALLRLLGATSSKVRARVAIEGLFAGAVGATIGLVIAVGLVAFVALAGPGFGWLPRGEYPLFDPLALVAVVVVVATTWIAAWSGSRRVAGVSPIAATGAAVEQNQEESRSRRSRSVWALILMILGAAILAVGVYLGMVTALGLVVAFFGGLISFTGIAIGAHLVMPPVLRLAGRALGSGPATRIAVANAERYPERTSRSAIGLVIGVTLVTMFSVALATYEQMTLAIFADEPDVAAEYTSALAITSLICTVLVGFSAVIASVGMVNTLSLGVLQRTRELGLLRTLGFTGRQVRGMVVAESAQITLAALGLGLVLGIVYGWAAAQSLLGEQVGLVGPTIPWPVLLGVILFGIVLAIGASVAPSRRAVRIAPVSALAAD</sequence>
<evidence type="ECO:0000259" key="8">
    <source>
        <dbReference type="Pfam" id="PF02687"/>
    </source>
</evidence>
<evidence type="ECO:0000256" key="3">
    <source>
        <dbReference type="ARBA" id="ARBA00022475"/>
    </source>
</evidence>
<proteinExistence type="inferred from homology"/>
<comment type="caution">
    <text evidence="9">The sequence shown here is derived from an EMBL/GenBank/DDBJ whole genome shotgun (WGS) entry which is preliminary data.</text>
</comment>
<keyword evidence="5 7" id="KW-1133">Transmembrane helix</keyword>
<evidence type="ECO:0000256" key="2">
    <source>
        <dbReference type="ARBA" id="ARBA00005236"/>
    </source>
</evidence>
<feature type="transmembrane region" description="Helical" evidence="7">
    <location>
        <begin position="148"/>
        <end position="165"/>
    </location>
</feature>
<feature type="transmembrane region" description="Helical" evidence="7">
    <location>
        <begin position="421"/>
        <end position="443"/>
    </location>
</feature>
<evidence type="ECO:0000313" key="9">
    <source>
        <dbReference type="EMBL" id="MBK0420578.1"/>
    </source>
</evidence>
<feature type="transmembrane region" description="Helical" evidence="7">
    <location>
        <begin position="283"/>
        <end position="303"/>
    </location>
</feature>
<evidence type="ECO:0000256" key="5">
    <source>
        <dbReference type="ARBA" id="ARBA00022989"/>
    </source>
</evidence>
<keyword evidence="4 7" id="KW-0812">Transmembrane</keyword>
<feature type="transmembrane region" description="Helical" evidence="7">
    <location>
        <begin position="12"/>
        <end position="36"/>
    </location>
</feature>
<feature type="domain" description="ABC3 transporter permease C-terminal" evidence="8">
    <location>
        <begin position="334"/>
        <end position="453"/>
    </location>
</feature>
<gene>
    <name evidence="9" type="ORF">JD292_00580</name>
</gene>
<feature type="transmembrane region" description="Helical" evidence="7">
    <location>
        <begin position="48"/>
        <end position="78"/>
    </location>
</feature>
<dbReference type="EMBL" id="JAEHOI010000001">
    <property type="protein sequence ID" value="MBK0420578.1"/>
    <property type="molecule type" value="Genomic_DNA"/>
</dbReference>
<dbReference type="GO" id="GO:0044874">
    <property type="term" value="P:lipoprotein localization to outer membrane"/>
    <property type="evidence" value="ECO:0007669"/>
    <property type="project" value="TreeGrafter"/>
</dbReference>
<comment type="subcellular location">
    <subcellularLocation>
        <location evidence="1">Cell membrane</location>
        <topology evidence="1">Multi-pass membrane protein</topology>
    </subcellularLocation>
</comment>
<protein>
    <submittedName>
        <fullName evidence="9">ABC transporter permease</fullName>
    </submittedName>
</protein>
<evidence type="ECO:0000256" key="7">
    <source>
        <dbReference type="SAM" id="Phobius"/>
    </source>
</evidence>
<evidence type="ECO:0000256" key="6">
    <source>
        <dbReference type="ARBA" id="ARBA00023136"/>
    </source>
</evidence>
<dbReference type="AlphaFoldDB" id="A0A934QA35"/>
<dbReference type="PANTHER" id="PTHR30489:SF0">
    <property type="entry name" value="LIPOPROTEIN-RELEASING SYSTEM TRANSMEMBRANE PROTEIN LOLE"/>
    <property type="match status" value="1"/>
</dbReference>
<dbReference type="RefSeq" id="WP_200130791.1">
    <property type="nucleotide sequence ID" value="NZ_JAEHOI010000001.1"/>
</dbReference>
<dbReference type="GO" id="GO:0098797">
    <property type="term" value="C:plasma membrane protein complex"/>
    <property type="evidence" value="ECO:0007669"/>
    <property type="project" value="TreeGrafter"/>
</dbReference>
<reference evidence="9" key="1">
    <citation type="submission" date="2020-12" db="EMBL/GenBank/DDBJ databases">
        <title>Leucobacter sp. CAS2, isolated from Chromium sludge.</title>
        <authorList>
            <person name="Xu Z."/>
        </authorList>
    </citation>
    <scope>NUCLEOTIDE SEQUENCE</scope>
    <source>
        <strain evidence="9">CSA2</strain>
    </source>
</reference>
<feature type="transmembrane region" description="Helical" evidence="7">
    <location>
        <begin position="199"/>
        <end position="218"/>
    </location>
</feature>
<dbReference type="Pfam" id="PF02687">
    <property type="entry name" value="FtsX"/>
    <property type="match status" value="2"/>
</dbReference>
<keyword evidence="6 7" id="KW-0472">Membrane</keyword>
<keyword evidence="3" id="KW-1003">Cell membrane</keyword>
<feature type="domain" description="ABC3 transporter permease C-terminal" evidence="8">
    <location>
        <begin position="56"/>
        <end position="175"/>
    </location>
</feature>
<feature type="transmembrane region" description="Helical" evidence="7">
    <location>
        <begin position="106"/>
        <end position="128"/>
    </location>
</feature>
<evidence type="ECO:0000256" key="1">
    <source>
        <dbReference type="ARBA" id="ARBA00004651"/>
    </source>
</evidence>
<organism evidence="9 10">
    <name type="scientific">Leucobacter edaphi</name>
    <dbReference type="NCBI Taxonomy" id="2796472"/>
    <lineage>
        <taxon>Bacteria</taxon>
        <taxon>Bacillati</taxon>
        <taxon>Actinomycetota</taxon>
        <taxon>Actinomycetes</taxon>
        <taxon>Micrococcales</taxon>
        <taxon>Microbacteriaceae</taxon>
        <taxon>Leucobacter</taxon>
    </lineage>
</organism>
<dbReference type="InterPro" id="IPR003838">
    <property type="entry name" value="ABC3_permease_C"/>
</dbReference>
<name>A0A934QA35_9MICO</name>
<feature type="transmembrane region" description="Helical" evidence="7">
    <location>
        <begin position="377"/>
        <end position="401"/>
    </location>
</feature>
<feature type="transmembrane region" description="Helical" evidence="7">
    <location>
        <begin position="323"/>
        <end position="356"/>
    </location>
</feature>
<keyword evidence="10" id="KW-1185">Reference proteome</keyword>
<comment type="similarity">
    <text evidence="2">Belongs to the ABC-4 integral membrane protein family. LolC/E subfamily.</text>
</comment>
<dbReference type="Proteomes" id="UP000618733">
    <property type="component" value="Unassembled WGS sequence"/>
</dbReference>
<evidence type="ECO:0000256" key="4">
    <source>
        <dbReference type="ARBA" id="ARBA00022692"/>
    </source>
</evidence>
<accession>A0A934QA35</accession>